<proteinExistence type="predicted"/>
<keyword evidence="1" id="KW-0175">Coiled coil</keyword>
<evidence type="ECO:0000313" key="4">
    <source>
        <dbReference type="Proteomes" id="UP000018144"/>
    </source>
</evidence>
<name>U4LIS7_PYROM</name>
<reference evidence="3 4" key="1">
    <citation type="journal article" date="2013" name="PLoS Genet.">
        <title>The genome and development-dependent transcriptomes of Pyronema confluens: a window into fungal evolution.</title>
        <authorList>
            <person name="Traeger S."/>
            <person name="Altegoer F."/>
            <person name="Freitag M."/>
            <person name="Gabaldon T."/>
            <person name="Kempken F."/>
            <person name="Kumar A."/>
            <person name="Marcet-Houben M."/>
            <person name="Poggeler S."/>
            <person name="Stajich J.E."/>
            <person name="Nowrousian M."/>
        </authorList>
    </citation>
    <scope>NUCLEOTIDE SEQUENCE [LARGE SCALE GENOMIC DNA]</scope>
    <source>
        <strain evidence="4">CBS 100304</strain>
        <tissue evidence="3">Vegetative mycelium</tissue>
    </source>
</reference>
<keyword evidence="4" id="KW-1185">Reference proteome</keyword>
<sequence>MKFRTHDSCTCRNNPRETANHHLFHCPRYLKDRLAVAKSSRIPLHTKAFLYSGIAHKALAELIRNTQIGTRFEGLEKEKESAMAADEGDRDGVIGGENWDDDEVEEDFEELAAELTEAENRRERAYEEGMAWIRRKFGDGDESDGDEEI</sequence>
<dbReference type="OrthoDB" id="7480128at2759"/>
<feature type="coiled-coil region" evidence="1">
    <location>
        <begin position="101"/>
        <end position="128"/>
    </location>
</feature>
<evidence type="ECO:0000256" key="1">
    <source>
        <dbReference type="SAM" id="Coils"/>
    </source>
</evidence>
<gene>
    <name evidence="3" type="ORF">PCON_10794</name>
</gene>
<protein>
    <submittedName>
        <fullName evidence="3">Uncharacterized protein</fullName>
    </submittedName>
</protein>
<dbReference type="Proteomes" id="UP000018144">
    <property type="component" value="Unassembled WGS sequence"/>
</dbReference>
<evidence type="ECO:0000256" key="2">
    <source>
        <dbReference type="SAM" id="MobiDB-lite"/>
    </source>
</evidence>
<accession>U4LIS7</accession>
<dbReference type="AlphaFoldDB" id="U4LIS7"/>
<organism evidence="3 4">
    <name type="scientific">Pyronema omphalodes (strain CBS 100304)</name>
    <name type="common">Pyronema confluens</name>
    <dbReference type="NCBI Taxonomy" id="1076935"/>
    <lineage>
        <taxon>Eukaryota</taxon>
        <taxon>Fungi</taxon>
        <taxon>Dikarya</taxon>
        <taxon>Ascomycota</taxon>
        <taxon>Pezizomycotina</taxon>
        <taxon>Pezizomycetes</taxon>
        <taxon>Pezizales</taxon>
        <taxon>Pyronemataceae</taxon>
        <taxon>Pyronema</taxon>
    </lineage>
</organism>
<dbReference type="EMBL" id="HF935596">
    <property type="protein sequence ID" value="CCX31447.1"/>
    <property type="molecule type" value="Genomic_DNA"/>
</dbReference>
<evidence type="ECO:0000313" key="3">
    <source>
        <dbReference type="EMBL" id="CCX31447.1"/>
    </source>
</evidence>
<feature type="region of interest" description="Disordered" evidence="2">
    <location>
        <begin position="77"/>
        <end position="99"/>
    </location>
</feature>